<dbReference type="RefSeq" id="XP_056075942.1">
    <property type="nucleotide sequence ID" value="XM_056209120.1"/>
</dbReference>
<dbReference type="OrthoDB" id="1923159at2759"/>
<keyword evidence="1" id="KW-0175">Coiled coil</keyword>
<feature type="compositionally biased region" description="Pro residues" evidence="2">
    <location>
        <begin position="303"/>
        <end position="312"/>
    </location>
</feature>
<evidence type="ECO:0000256" key="1">
    <source>
        <dbReference type="SAM" id="Coils"/>
    </source>
</evidence>
<feature type="region of interest" description="Disordered" evidence="2">
    <location>
        <begin position="40"/>
        <end position="68"/>
    </location>
</feature>
<comment type="caution">
    <text evidence="3">The sequence shown here is derived from an EMBL/GenBank/DDBJ whole genome shotgun (WGS) entry which is preliminary data.</text>
</comment>
<gene>
    <name evidence="3" type="ORF">N0V89_000296</name>
</gene>
<organism evidence="3 4">
    <name type="scientific">Didymosphaeria variabile</name>
    <dbReference type="NCBI Taxonomy" id="1932322"/>
    <lineage>
        <taxon>Eukaryota</taxon>
        <taxon>Fungi</taxon>
        <taxon>Dikarya</taxon>
        <taxon>Ascomycota</taxon>
        <taxon>Pezizomycotina</taxon>
        <taxon>Dothideomycetes</taxon>
        <taxon>Pleosporomycetidae</taxon>
        <taxon>Pleosporales</taxon>
        <taxon>Massarineae</taxon>
        <taxon>Didymosphaeriaceae</taxon>
        <taxon>Didymosphaeria</taxon>
    </lineage>
</organism>
<feature type="compositionally biased region" description="Low complexity" evidence="2">
    <location>
        <begin position="262"/>
        <end position="281"/>
    </location>
</feature>
<feature type="compositionally biased region" description="Polar residues" evidence="2">
    <location>
        <begin position="323"/>
        <end position="356"/>
    </location>
</feature>
<protein>
    <submittedName>
        <fullName evidence="3">Uncharacterized protein</fullName>
    </submittedName>
</protein>
<feature type="coiled-coil region" evidence="1">
    <location>
        <begin position="834"/>
        <end position="868"/>
    </location>
</feature>
<feature type="region of interest" description="Disordered" evidence="2">
    <location>
        <begin position="1"/>
        <end position="25"/>
    </location>
</feature>
<dbReference type="Proteomes" id="UP001140513">
    <property type="component" value="Unassembled WGS sequence"/>
</dbReference>
<dbReference type="AlphaFoldDB" id="A0A9W8XVV8"/>
<feature type="compositionally biased region" description="Low complexity" evidence="2">
    <location>
        <begin position="451"/>
        <end position="471"/>
    </location>
</feature>
<evidence type="ECO:0000313" key="3">
    <source>
        <dbReference type="EMBL" id="KAJ4359740.1"/>
    </source>
</evidence>
<sequence>MAIGSLNDLANGTRAEDEILSPEEEASVNVDALVSDAVDEHQGQSTPLMSHALNQPRRATPTIPPGFTAPVVSRTSLLDQPSRPASRNAVPVAPAVPIIPITPARAGTPIGKKPKKESEGVTPDAVEPMTGVASIPAPVPATPVKASRKASPSKAKIQPLETPKKSAEEQTNTAQKESNSVPASPAKATSKSKASSKKAFSVNEVMPQKNIAPTSATMPSSKRQPPGKLDISAATKAPENEAPSAASSAKQDVLGKPIRTVSATAPNSVPASPAATSTSSPIKKPIGAKTLRVVATPKTESPPQLPPLPSLPQVPTVEKLRSRQASIVSINQPGTPASDLISDTASFTSTSISRANSPPLLGGKIGSAPVRKKTKSQAKKDRQERARQAEEERAMEENTPEPEVVQAPIVGRKKKTKKPATNSKAPAASTKSQSEPSKTLSKEEDEELEELYQASIAAKKAAAAAAAAQASTPSPRAEPDAEPEPDLAKEKREPAAQSILADLQRTGELVASALEFFKPLSSSLAHAPKATPMSGGPVGPPDLKIHFTEGDLEALTKKQPVHLRGHDGNSESRTLITPQGKFFWGLTQELEEKALELEKHIEELKGAARFHPKKHTAQKTGFRGQPNLPALATALKEAGAKLSKSTGQDMPRLDSPSAYQGDPSQRSQLPPVQANDDLLPPNQAQQPQTPADAGVYLNQFVLPNTDNPPPNAPRPEMAAVGGLPGAGTANMSVNANKLAKAAKAVAEGGAVGSELEGIGAITADLLGGVFVQNLEALVGADLGFSCFSGTNDIGIDGSGLDVQGLVSAFEAGVGAGAGAFGGGRRRGSRSVLNVEEAERAMLAAKKDHEALEKKLSALIKRNRKMMSAGKV</sequence>
<feature type="compositionally biased region" description="Low complexity" evidence="2">
    <location>
        <begin position="676"/>
        <end position="689"/>
    </location>
</feature>
<accession>A0A9W8XVV8</accession>
<dbReference type="GeneID" id="80903826"/>
<feature type="compositionally biased region" description="Low complexity" evidence="2">
    <location>
        <begin position="182"/>
        <end position="199"/>
    </location>
</feature>
<keyword evidence="4" id="KW-1185">Reference proteome</keyword>
<name>A0A9W8XVV8_9PLEO</name>
<feature type="compositionally biased region" description="Low complexity" evidence="2">
    <location>
        <begin position="419"/>
        <end position="432"/>
    </location>
</feature>
<dbReference type="EMBL" id="JAPEUX010000001">
    <property type="protein sequence ID" value="KAJ4359740.1"/>
    <property type="molecule type" value="Genomic_DNA"/>
</dbReference>
<feature type="region of interest" description="Disordered" evidence="2">
    <location>
        <begin position="639"/>
        <end position="689"/>
    </location>
</feature>
<evidence type="ECO:0000256" key="2">
    <source>
        <dbReference type="SAM" id="MobiDB-lite"/>
    </source>
</evidence>
<reference evidence="3" key="1">
    <citation type="submission" date="2022-10" db="EMBL/GenBank/DDBJ databases">
        <title>Tapping the CABI collections for fungal endophytes: first genome assemblies for Collariella, Neodidymelliopsis, Ascochyta clinopodiicola, Didymella pomorum, Didymosphaeria variabile, Neocosmospora piperis and Neocucurbitaria cava.</title>
        <authorList>
            <person name="Hill R."/>
        </authorList>
    </citation>
    <scope>NUCLEOTIDE SEQUENCE</scope>
    <source>
        <strain evidence="3">IMI 356815</strain>
    </source>
</reference>
<proteinExistence type="predicted"/>
<feature type="compositionally biased region" description="Basic and acidic residues" evidence="2">
    <location>
        <begin position="378"/>
        <end position="396"/>
    </location>
</feature>
<feature type="compositionally biased region" description="Low complexity" evidence="2">
    <location>
        <begin position="240"/>
        <end position="249"/>
    </location>
</feature>
<evidence type="ECO:0000313" key="4">
    <source>
        <dbReference type="Proteomes" id="UP001140513"/>
    </source>
</evidence>
<feature type="compositionally biased region" description="Polar residues" evidence="2">
    <location>
        <begin position="211"/>
        <end position="223"/>
    </location>
</feature>
<feature type="region of interest" description="Disordered" evidence="2">
    <location>
        <begin position="104"/>
        <end position="500"/>
    </location>
</feature>
<feature type="compositionally biased region" description="Polar residues" evidence="2">
    <location>
        <begin position="169"/>
        <end position="181"/>
    </location>
</feature>